<reference evidence="3" key="1">
    <citation type="submission" date="2022-06" db="EMBL/GenBank/DDBJ databases">
        <authorList>
            <consortium name="SYNGENTA / RWTH Aachen University"/>
        </authorList>
    </citation>
    <scope>NUCLEOTIDE SEQUENCE</scope>
</reference>
<accession>A0AAV0B233</accession>
<organism evidence="3 4">
    <name type="scientific">Phakopsora pachyrhizi</name>
    <name type="common">Asian soybean rust disease fungus</name>
    <dbReference type="NCBI Taxonomy" id="170000"/>
    <lineage>
        <taxon>Eukaryota</taxon>
        <taxon>Fungi</taxon>
        <taxon>Dikarya</taxon>
        <taxon>Basidiomycota</taxon>
        <taxon>Pucciniomycotina</taxon>
        <taxon>Pucciniomycetes</taxon>
        <taxon>Pucciniales</taxon>
        <taxon>Phakopsoraceae</taxon>
        <taxon>Phakopsora</taxon>
    </lineage>
</organism>
<dbReference type="GO" id="GO:0051726">
    <property type="term" value="P:regulation of cell cycle"/>
    <property type="evidence" value="ECO:0007669"/>
    <property type="project" value="TreeGrafter"/>
</dbReference>
<feature type="compositionally biased region" description="Polar residues" evidence="2">
    <location>
        <begin position="595"/>
        <end position="622"/>
    </location>
</feature>
<dbReference type="GO" id="GO:0032007">
    <property type="term" value="P:negative regulation of TOR signaling"/>
    <property type="evidence" value="ECO:0007669"/>
    <property type="project" value="TreeGrafter"/>
</dbReference>
<evidence type="ECO:0000256" key="2">
    <source>
        <dbReference type="SAM" id="MobiDB-lite"/>
    </source>
</evidence>
<gene>
    <name evidence="3" type="ORF">PPACK8108_LOCUS11115</name>
</gene>
<feature type="compositionally biased region" description="Basic and acidic residues" evidence="2">
    <location>
        <begin position="850"/>
        <end position="862"/>
    </location>
</feature>
<dbReference type="PANTHER" id="PTHR15154">
    <property type="entry name" value="HAMARTIN"/>
    <property type="match status" value="1"/>
</dbReference>
<evidence type="ECO:0000313" key="4">
    <source>
        <dbReference type="Proteomes" id="UP001153365"/>
    </source>
</evidence>
<dbReference type="GO" id="GO:0033596">
    <property type="term" value="C:TSC1-TSC2 complex"/>
    <property type="evidence" value="ECO:0007669"/>
    <property type="project" value="TreeGrafter"/>
</dbReference>
<evidence type="ECO:0000313" key="3">
    <source>
        <dbReference type="EMBL" id="CAH7676016.1"/>
    </source>
</evidence>
<protein>
    <submittedName>
        <fullName evidence="3">Expressed protein</fullName>
    </submittedName>
</protein>
<evidence type="ECO:0000256" key="1">
    <source>
        <dbReference type="SAM" id="Coils"/>
    </source>
</evidence>
<dbReference type="PANTHER" id="PTHR15154:SF2">
    <property type="entry name" value="HAMARTIN"/>
    <property type="match status" value="1"/>
</dbReference>
<dbReference type="AlphaFoldDB" id="A0AAV0B233"/>
<dbReference type="Proteomes" id="UP001153365">
    <property type="component" value="Unassembled WGS sequence"/>
</dbReference>
<keyword evidence="1" id="KW-0175">Coiled coil</keyword>
<proteinExistence type="predicted"/>
<dbReference type="EMBL" id="CALTRL010002558">
    <property type="protein sequence ID" value="CAH7676016.1"/>
    <property type="molecule type" value="Genomic_DNA"/>
</dbReference>
<feature type="coiled-coil region" evidence="1">
    <location>
        <begin position="652"/>
        <end position="714"/>
    </location>
</feature>
<feature type="region of interest" description="Disordered" evidence="2">
    <location>
        <begin position="595"/>
        <end position="636"/>
    </location>
</feature>
<keyword evidence="4" id="KW-1185">Reference proteome</keyword>
<comment type="caution">
    <text evidence="3">The sequence shown here is derived from an EMBL/GenBank/DDBJ whole genome shotgun (WGS) entry which is preliminary data.</text>
</comment>
<dbReference type="InterPro" id="IPR007483">
    <property type="entry name" value="Hamartin"/>
</dbReference>
<name>A0AAV0B233_PHAPC</name>
<sequence>MVVKKRVLEHNPSIDNLSHNDRLSKQKFESLSELLILMRSIDWMDYSSSTFQLVPLVLTILEKVYSIDRSSIALIQLFRPILDLSLIKLWWQSIISPVLTNLSLQSSIDRSSIQSLSNVLLFELDSDYNINESQDKSSMGLVMRCFEIYEDQIMKTEKPTLIRSILIKWAKSRPKNFYRLIETLILVPSPRRRRSELNAINLLIDFMSDSPYSIHHLSMTRIPDYLMDSIIDHQPKGGYQSSKQQDQNRLERLDRRRELYLIKLKLDCLVMCLPRLPQVFQNSWAREGDHQEGDDDVNQPIFKDRLLNIRETFSVMRDEEFYQSCKDLFSLIYGLIPCNFIEFLKRPMDYISNLCDRDLPDVIDSNTIRALITPIVSQHRLDLSLIYDDPELELKEFSNKLKFYEPAELVGKVESKLIPLTAATADATFSTLAKDSVRLDDDSNVDDGSGGSKADENFIDYQVRRIDDEFAKQRLDLIRKKDPPKPRKASKSPNVLKINEPVNEMDDGRGDLIEDLKLKILILKSRLNVQIYFEQLHLQQIGSLHKSNILGTALEAENQNLQTINKHLRQNLERSSQVHDSKLISRKNITNLIDNDQVLSDNTHNQPRANNSKSTTRISPKTITDEHEDSQAEDSIKRSRKLLKDDQSKRYIESIKAKNKKFRADLMALKQDRSEAEQKIKVYDQVVYRLNGRINELENEAHELRNELKLIRPKLKTIDELEMTNENLSKALLTWDDDLRRFRESRKEIDVIRGEWKKFESISNSLEIENRKIRDELKKQTCMNEDLKLENDLFRRKDRERIDKERQHILFKRKIRLKSFSVEDVTRQGNSSERSLSLRKDRGDDEEVDGERRKNGHEDSKVESPIGGKETEEE</sequence>
<feature type="region of interest" description="Disordered" evidence="2">
    <location>
        <begin position="825"/>
        <end position="874"/>
    </location>
</feature>